<accession>A0ABT9MAM3</accession>
<dbReference type="RefSeq" id="WP_022799834.1">
    <property type="nucleotide sequence ID" value="NZ_JAURUR010000002.1"/>
</dbReference>
<name>A0ABT9MAM3_9DEIO</name>
<dbReference type="EMBL" id="JAURUR010000002">
    <property type="protein sequence ID" value="MDP9763639.1"/>
    <property type="molecule type" value="Genomic_DNA"/>
</dbReference>
<sequence length="144" mass="14226">MTLLTLGTLAGAVTSSSNDYDSATVTNQTTALGSFGRTLTFDVSTGEVTLDSAAVNGSLRPGETYVVTIPVTNTTDRAITLSLAAVSVTEGSGSVASTVTGEAVTLQAGASGELTISITMAGADVVEATTSVSVSYSVNGAASY</sequence>
<gene>
    <name evidence="1" type="ORF">QO006_001056</name>
</gene>
<organism evidence="1 2">
    <name type="scientific">Deinococcus enclensis</name>
    <dbReference type="NCBI Taxonomy" id="1049582"/>
    <lineage>
        <taxon>Bacteria</taxon>
        <taxon>Thermotogati</taxon>
        <taxon>Deinococcota</taxon>
        <taxon>Deinococci</taxon>
        <taxon>Deinococcales</taxon>
        <taxon>Deinococcaceae</taxon>
        <taxon>Deinococcus</taxon>
    </lineage>
</organism>
<evidence type="ECO:0000313" key="2">
    <source>
        <dbReference type="Proteomes" id="UP001232163"/>
    </source>
</evidence>
<dbReference type="Gene3D" id="2.60.40.1820">
    <property type="match status" value="1"/>
</dbReference>
<dbReference type="Proteomes" id="UP001232163">
    <property type="component" value="Unassembled WGS sequence"/>
</dbReference>
<protein>
    <recommendedName>
        <fullName evidence="3">DUF11 domain-containing protein</fullName>
    </recommendedName>
</protein>
<evidence type="ECO:0000313" key="1">
    <source>
        <dbReference type="EMBL" id="MDP9763639.1"/>
    </source>
</evidence>
<comment type="caution">
    <text evidence="1">The sequence shown here is derived from an EMBL/GenBank/DDBJ whole genome shotgun (WGS) entry which is preliminary data.</text>
</comment>
<proteinExistence type="predicted"/>
<keyword evidence="2" id="KW-1185">Reference proteome</keyword>
<evidence type="ECO:0008006" key="3">
    <source>
        <dbReference type="Google" id="ProtNLM"/>
    </source>
</evidence>
<reference evidence="1 2" key="1">
    <citation type="submission" date="2023-07" db="EMBL/GenBank/DDBJ databases">
        <title>Genomic Encyclopedia of Type Strains, Phase IV (KMG-IV): sequencing the most valuable type-strain genomes for metagenomic binning, comparative biology and taxonomic classification.</title>
        <authorList>
            <person name="Goeker M."/>
        </authorList>
    </citation>
    <scope>NUCLEOTIDE SEQUENCE [LARGE SCALE GENOMIC DNA]</scope>
    <source>
        <strain evidence="1 2">NIO-1023</strain>
    </source>
</reference>